<dbReference type="PANTHER" id="PTHR43280">
    <property type="entry name" value="ARAC-FAMILY TRANSCRIPTIONAL REGULATOR"/>
    <property type="match status" value="1"/>
</dbReference>
<comment type="caution">
    <text evidence="9">The sequence shown here is derived from an EMBL/GenBank/DDBJ whole genome shotgun (WGS) entry which is preliminary data.</text>
</comment>
<comment type="function">
    <text evidence="5">May play the central regulatory role in sporulation. It may be an element of the effector pathway responsible for the activation of sporulation genes in response to nutritional stress. Spo0A may act in concert with spo0H (a sigma factor) to control the expression of some genes that are critical to the sporulation process.</text>
</comment>
<accession>A0A1E3AP45</accession>
<evidence type="ECO:0000259" key="7">
    <source>
        <dbReference type="PROSITE" id="PS01124"/>
    </source>
</evidence>
<dbReference type="SMART" id="SM00448">
    <property type="entry name" value="REC"/>
    <property type="match status" value="1"/>
</dbReference>
<dbReference type="PRINTS" id="PR00032">
    <property type="entry name" value="HTHARAC"/>
</dbReference>
<feature type="modified residue" description="4-aspartylphosphate" evidence="6">
    <location>
        <position position="55"/>
    </location>
</feature>
<dbReference type="Proteomes" id="UP000095003">
    <property type="component" value="Unassembled WGS sequence"/>
</dbReference>
<dbReference type="GeneID" id="93303338"/>
<dbReference type="PROSITE" id="PS50110">
    <property type="entry name" value="RESPONSE_REGULATORY"/>
    <property type="match status" value="1"/>
</dbReference>
<evidence type="ECO:0000256" key="6">
    <source>
        <dbReference type="PROSITE-ProRule" id="PRU00169"/>
    </source>
</evidence>
<reference evidence="9 10" key="1">
    <citation type="submission" date="2016-07" db="EMBL/GenBank/DDBJ databases">
        <title>Characterization of isolates of Eisenbergiella tayi derived from blood cultures, using whole genome sequencing.</title>
        <authorList>
            <person name="Burdz T."/>
            <person name="Wiebe D."/>
            <person name="Huynh C."/>
            <person name="Bernard K."/>
        </authorList>
    </citation>
    <scope>NUCLEOTIDE SEQUENCE [LARGE SCALE GENOMIC DNA]</scope>
    <source>
        <strain evidence="9 10">NML 120489</strain>
    </source>
</reference>
<dbReference type="SMART" id="SM00342">
    <property type="entry name" value="HTH_ARAC"/>
    <property type="match status" value="1"/>
</dbReference>
<gene>
    <name evidence="9" type="ORF">BEH84_02946</name>
</gene>
<evidence type="ECO:0000259" key="8">
    <source>
        <dbReference type="PROSITE" id="PS50110"/>
    </source>
</evidence>
<dbReference type="SUPFAM" id="SSF46689">
    <property type="entry name" value="Homeodomain-like"/>
    <property type="match status" value="2"/>
</dbReference>
<dbReference type="InterPro" id="IPR011006">
    <property type="entry name" value="CheY-like_superfamily"/>
</dbReference>
<dbReference type="Gene3D" id="3.40.50.2300">
    <property type="match status" value="1"/>
</dbReference>
<dbReference type="PROSITE" id="PS01124">
    <property type="entry name" value="HTH_ARAC_FAMILY_2"/>
    <property type="match status" value="1"/>
</dbReference>
<feature type="domain" description="Response regulatory" evidence="8">
    <location>
        <begin position="3"/>
        <end position="120"/>
    </location>
</feature>
<evidence type="ECO:0000256" key="5">
    <source>
        <dbReference type="ARBA" id="ARBA00024867"/>
    </source>
</evidence>
<proteinExistence type="predicted"/>
<evidence type="ECO:0000256" key="3">
    <source>
        <dbReference type="ARBA" id="ARBA00023125"/>
    </source>
</evidence>
<organism evidence="9 10">
    <name type="scientific">Eisenbergiella tayi</name>
    <dbReference type="NCBI Taxonomy" id="1432052"/>
    <lineage>
        <taxon>Bacteria</taxon>
        <taxon>Bacillati</taxon>
        <taxon>Bacillota</taxon>
        <taxon>Clostridia</taxon>
        <taxon>Lachnospirales</taxon>
        <taxon>Lachnospiraceae</taxon>
        <taxon>Eisenbergiella</taxon>
    </lineage>
</organism>
<feature type="domain" description="HTH araC/xylS-type" evidence="7">
    <location>
        <begin position="394"/>
        <end position="492"/>
    </location>
</feature>
<evidence type="ECO:0000313" key="10">
    <source>
        <dbReference type="Proteomes" id="UP000095003"/>
    </source>
</evidence>
<dbReference type="InterPro" id="IPR020449">
    <property type="entry name" value="Tscrpt_reg_AraC-type_HTH"/>
</dbReference>
<dbReference type="Pfam" id="PF17853">
    <property type="entry name" value="GGDEF_2"/>
    <property type="match status" value="1"/>
</dbReference>
<dbReference type="CDD" id="cd17536">
    <property type="entry name" value="REC_YesN-like"/>
    <property type="match status" value="1"/>
</dbReference>
<dbReference type="RefSeq" id="WP_069157428.1">
    <property type="nucleotide sequence ID" value="NZ_DBFYTC010000272.1"/>
</dbReference>
<evidence type="ECO:0000256" key="2">
    <source>
        <dbReference type="ARBA" id="ARBA00023015"/>
    </source>
</evidence>
<evidence type="ECO:0000256" key="4">
    <source>
        <dbReference type="ARBA" id="ARBA00023163"/>
    </source>
</evidence>
<evidence type="ECO:0000256" key="1">
    <source>
        <dbReference type="ARBA" id="ARBA00018672"/>
    </source>
</evidence>
<sequence length="497" mass="56016">MYQAVIVDDEPVIVSGIRDALDWEGFGFEIALATTSPATVLSFLSVHPVHLLITDISMPEMDGIALIREAKSLVPLLSVIVLSAYDNFDYVKGALRYGAENYLLKPLSSDELSDSIRNVVSHVKEREVLNMNYGGTMLTFRSTFVEQWLKNLLTPETLLERAGLLGINLEMDNYTAVIFSADNRDAASMSRFFDFLLSLLPGRFLAHFYFEMPYRLVCIFSGLDSSTEIRSFVLHLLALSESMGLPISASMGQTVPFYQSVCESYRQACSTLFCSCCRVSYVSQDDFLGQETAEKLVKLLETGDMDAFRAFYPGLYEQHQSFCCSVTLTSCLLSDLSADLDELPEKYPALARALLSFPGREENEDSHCVFIERLIQECAAIKTAASQSMYPCVNAVIKAIEEFKDKDISLKTLAARLNVSPSYLGTVFKQQTGYYFNDYLTEARIRYAAKLIETTDMKMKDIVDEVGFSSQTYFNRMFKRFFNVSPVAYRRDKKLNS</sequence>
<dbReference type="PANTHER" id="PTHR43280:SF2">
    <property type="entry name" value="HTH-TYPE TRANSCRIPTIONAL REGULATOR EXSA"/>
    <property type="match status" value="1"/>
</dbReference>
<dbReference type="InterPro" id="IPR018060">
    <property type="entry name" value="HTH_AraC"/>
</dbReference>
<dbReference type="Gene3D" id="1.10.10.60">
    <property type="entry name" value="Homeodomain-like"/>
    <property type="match status" value="2"/>
</dbReference>
<dbReference type="InterPro" id="IPR001789">
    <property type="entry name" value="Sig_transdc_resp-reg_receiver"/>
</dbReference>
<protein>
    <recommendedName>
        <fullName evidence="1">Stage 0 sporulation protein A homolog</fullName>
    </recommendedName>
</protein>
<dbReference type="InterPro" id="IPR041522">
    <property type="entry name" value="CdaR_GGDEF"/>
</dbReference>
<dbReference type="GO" id="GO:0000160">
    <property type="term" value="P:phosphorelay signal transduction system"/>
    <property type="evidence" value="ECO:0007669"/>
    <property type="project" value="InterPro"/>
</dbReference>
<dbReference type="SUPFAM" id="SSF52172">
    <property type="entry name" value="CheY-like"/>
    <property type="match status" value="1"/>
</dbReference>
<dbReference type="AlphaFoldDB" id="A0A1E3AP45"/>
<dbReference type="GO" id="GO:0043565">
    <property type="term" value="F:sequence-specific DNA binding"/>
    <property type="evidence" value="ECO:0007669"/>
    <property type="project" value="InterPro"/>
</dbReference>
<keyword evidence="4" id="KW-0804">Transcription</keyword>
<dbReference type="Pfam" id="PF12833">
    <property type="entry name" value="HTH_18"/>
    <property type="match status" value="1"/>
</dbReference>
<keyword evidence="6" id="KW-0597">Phosphoprotein</keyword>
<dbReference type="EMBL" id="MCGI01000003">
    <property type="protein sequence ID" value="ODM10517.1"/>
    <property type="molecule type" value="Genomic_DNA"/>
</dbReference>
<keyword evidence="3" id="KW-0238">DNA-binding</keyword>
<name>A0A1E3AP45_9FIRM</name>
<keyword evidence="2" id="KW-0805">Transcription regulation</keyword>
<evidence type="ECO:0000313" key="9">
    <source>
        <dbReference type="EMBL" id="ODM10517.1"/>
    </source>
</evidence>
<dbReference type="InterPro" id="IPR009057">
    <property type="entry name" value="Homeodomain-like_sf"/>
</dbReference>
<dbReference type="GO" id="GO:0003700">
    <property type="term" value="F:DNA-binding transcription factor activity"/>
    <property type="evidence" value="ECO:0007669"/>
    <property type="project" value="InterPro"/>
</dbReference>
<dbReference type="Pfam" id="PF00072">
    <property type="entry name" value="Response_reg"/>
    <property type="match status" value="1"/>
</dbReference>